<proteinExistence type="predicted"/>
<dbReference type="AlphaFoldDB" id="A0A6A6UWN9"/>
<reference evidence="1" key="1">
    <citation type="journal article" date="2020" name="Stud. Mycol.">
        <title>101 Dothideomycetes genomes: a test case for predicting lifestyles and emergence of pathogens.</title>
        <authorList>
            <person name="Haridas S."/>
            <person name="Albert R."/>
            <person name="Binder M."/>
            <person name="Bloem J."/>
            <person name="Labutti K."/>
            <person name="Salamov A."/>
            <person name="Andreopoulos B."/>
            <person name="Baker S."/>
            <person name="Barry K."/>
            <person name="Bills G."/>
            <person name="Bluhm B."/>
            <person name="Cannon C."/>
            <person name="Castanera R."/>
            <person name="Culley D."/>
            <person name="Daum C."/>
            <person name="Ezra D."/>
            <person name="Gonzalez J."/>
            <person name="Henrissat B."/>
            <person name="Kuo A."/>
            <person name="Liang C."/>
            <person name="Lipzen A."/>
            <person name="Lutzoni F."/>
            <person name="Magnuson J."/>
            <person name="Mondo S."/>
            <person name="Nolan M."/>
            <person name="Ohm R."/>
            <person name="Pangilinan J."/>
            <person name="Park H.-J."/>
            <person name="Ramirez L."/>
            <person name="Alfaro M."/>
            <person name="Sun H."/>
            <person name="Tritt A."/>
            <person name="Yoshinaga Y."/>
            <person name="Zwiers L.-H."/>
            <person name="Turgeon B."/>
            <person name="Goodwin S."/>
            <person name="Spatafora J."/>
            <person name="Crous P."/>
            <person name="Grigoriev I."/>
        </authorList>
    </citation>
    <scope>NUCLEOTIDE SEQUENCE</scope>
    <source>
        <strain evidence="1">CBS 119925</strain>
    </source>
</reference>
<accession>A0A6A6UWN9</accession>
<organism evidence="1 2">
    <name type="scientific">Sporormia fimetaria CBS 119925</name>
    <dbReference type="NCBI Taxonomy" id="1340428"/>
    <lineage>
        <taxon>Eukaryota</taxon>
        <taxon>Fungi</taxon>
        <taxon>Dikarya</taxon>
        <taxon>Ascomycota</taxon>
        <taxon>Pezizomycotina</taxon>
        <taxon>Dothideomycetes</taxon>
        <taxon>Pleosporomycetidae</taxon>
        <taxon>Pleosporales</taxon>
        <taxon>Sporormiaceae</taxon>
        <taxon>Sporormia</taxon>
    </lineage>
</organism>
<sequence>MAGRAKAALFRFGHPTLAFGEGRHDCRHKHPSQTTPAPTRASMCGAILGNTIRALVDVERVFCKAMNGSLELPWAFQLPLHVSARSCSYSLSFDRGMCCRVVPPPVGWRGNCDAMASLAKNAQVSAWKAGNSCATMYDHAKTRRTERVRQFGEQRRQRLKESLELRSMTLSWKLWAAASADACCHGF</sequence>
<gene>
    <name evidence="1" type="ORF">M011DRAFT_265838</name>
</gene>
<keyword evidence="2" id="KW-1185">Reference proteome</keyword>
<dbReference type="EMBL" id="MU006607">
    <property type="protein sequence ID" value="KAF2742565.1"/>
    <property type="molecule type" value="Genomic_DNA"/>
</dbReference>
<evidence type="ECO:0000313" key="2">
    <source>
        <dbReference type="Proteomes" id="UP000799440"/>
    </source>
</evidence>
<name>A0A6A6UWN9_9PLEO</name>
<dbReference type="Proteomes" id="UP000799440">
    <property type="component" value="Unassembled WGS sequence"/>
</dbReference>
<evidence type="ECO:0000313" key="1">
    <source>
        <dbReference type="EMBL" id="KAF2742565.1"/>
    </source>
</evidence>
<protein>
    <submittedName>
        <fullName evidence="1">Uncharacterized protein</fullName>
    </submittedName>
</protein>